<comment type="caution">
    <text evidence="1">The sequence shown here is derived from an EMBL/GenBank/DDBJ whole genome shotgun (WGS) entry which is preliminary data.</text>
</comment>
<evidence type="ECO:0000313" key="1">
    <source>
        <dbReference type="EMBL" id="TCL57989.1"/>
    </source>
</evidence>
<evidence type="ECO:0000313" key="2">
    <source>
        <dbReference type="Proteomes" id="UP000295718"/>
    </source>
</evidence>
<dbReference type="Proteomes" id="UP000295718">
    <property type="component" value="Unassembled WGS sequence"/>
</dbReference>
<sequence>MLMERVNEKHVEEALVLALEEYNAQRNKTKALPEIDFKDRLRELLSNLFRRKYGVVAKEEGKVVGYLAFEGPWDGFFGNCKGAFRRLAEVLFPAAIEESFHHNYCRRQLNYW</sequence>
<keyword evidence="2" id="KW-1185">Reference proteome</keyword>
<dbReference type="RefSeq" id="WP_031390911.1">
    <property type="nucleotide sequence ID" value="NZ_JPNB01000002.1"/>
</dbReference>
<name>A0A4R1QVJ8_9FIRM</name>
<proteinExistence type="predicted"/>
<dbReference type="STRING" id="1469948.GCA_000732725_02224"/>
<accession>A0A4R1QVJ8</accession>
<organism evidence="1 2">
    <name type="scientific">Kineothrix alysoides</name>
    <dbReference type="NCBI Taxonomy" id="1469948"/>
    <lineage>
        <taxon>Bacteria</taxon>
        <taxon>Bacillati</taxon>
        <taxon>Bacillota</taxon>
        <taxon>Clostridia</taxon>
        <taxon>Lachnospirales</taxon>
        <taxon>Lachnospiraceae</taxon>
        <taxon>Kineothrix</taxon>
    </lineage>
</organism>
<gene>
    <name evidence="1" type="ORF">EDD76_107104</name>
</gene>
<dbReference type="AlphaFoldDB" id="A0A4R1QVJ8"/>
<evidence type="ECO:0008006" key="3">
    <source>
        <dbReference type="Google" id="ProtNLM"/>
    </source>
</evidence>
<dbReference type="EMBL" id="SLUO01000007">
    <property type="protein sequence ID" value="TCL57989.1"/>
    <property type="molecule type" value="Genomic_DNA"/>
</dbReference>
<protein>
    <recommendedName>
        <fullName evidence="3">Acetyltransferase (GNAT) family protein</fullName>
    </recommendedName>
</protein>
<reference evidence="1 2" key="1">
    <citation type="submission" date="2019-03" db="EMBL/GenBank/DDBJ databases">
        <title>Genomic Encyclopedia of Type Strains, Phase IV (KMG-IV): sequencing the most valuable type-strain genomes for metagenomic binning, comparative biology and taxonomic classification.</title>
        <authorList>
            <person name="Goeker M."/>
        </authorList>
    </citation>
    <scope>NUCLEOTIDE SEQUENCE [LARGE SCALE GENOMIC DNA]</scope>
    <source>
        <strain evidence="1 2">DSM 100556</strain>
    </source>
</reference>